<evidence type="ECO:0000256" key="1">
    <source>
        <dbReference type="ARBA" id="ARBA00022729"/>
    </source>
</evidence>
<dbReference type="EMBL" id="JAVHUL010000021">
    <property type="protein sequence ID" value="MDQ7917724.1"/>
    <property type="molecule type" value="Genomic_DNA"/>
</dbReference>
<protein>
    <submittedName>
        <fullName evidence="4">T9SS type A sorting domain-containing protein</fullName>
    </submittedName>
</protein>
<name>A0ABU1A4C8_9FLAO</name>
<accession>A0ABU1A4C8</accession>
<feature type="chain" id="PRO_5046903864" evidence="2">
    <location>
        <begin position="25"/>
        <end position="314"/>
    </location>
</feature>
<dbReference type="NCBIfam" id="TIGR04183">
    <property type="entry name" value="Por_Secre_tail"/>
    <property type="match status" value="1"/>
</dbReference>
<dbReference type="RefSeq" id="WP_308864555.1">
    <property type="nucleotide sequence ID" value="NZ_JAVHUL010000021.1"/>
</dbReference>
<evidence type="ECO:0000313" key="4">
    <source>
        <dbReference type="EMBL" id="MDQ7917724.1"/>
    </source>
</evidence>
<keyword evidence="5" id="KW-1185">Reference proteome</keyword>
<dbReference type="InterPro" id="IPR032675">
    <property type="entry name" value="LRR_dom_sf"/>
</dbReference>
<evidence type="ECO:0000259" key="3">
    <source>
        <dbReference type="Pfam" id="PF18962"/>
    </source>
</evidence>
<feature type="domain" description="Secretion system C-terminal sorting" evidence="3">
    <location>
        <begin position="247"/>
        <end position="312"/>
    </location>
</feature>
<evidence type="ECO:0000313" key="5">
    <source>
        <dbReference type="Proteomes" id="UP001230915"/>
    </source>
</evidence>
<sequence>MKKIQTVKNYISILGIFLSLGITAQTTSIPDTNFEQYLIIEGIDSDGIVNGQVLTSDIAPVLTLYLYGVSDLTGLEDFTALKEVTIRNGGQPNVNLDIDLTNNSNLEKIDIWEFAGFTNLDVTGLIHLEELSISDVSDAPAVMMIDEVDLSTNINIQKFTAVNLYWVKINLKNGNNHNMTNFDLKVFTAGPEESYPSSFCAEVDNASAATADVAPYNTWLIYGIATYYDQGECMLAADTVNKIEVALYPNPVQNTFQIETSEEIKRVNVFSIAGKEVASFTSQLEYDISNLSSGVYFLKVRSATGENVQQLIKR</sequence>
<dbReference type="Gene3D" id="3.80.10.10">
    <property type="entry name" value="Ribonuclease Inhibitor"/>
    <property type="match status" value="1"/>
</dbReference>
<dbReference type="InterPro" id="IPR026444">
    <property type="entry name" value="Secre_tail"/>
</dbReference>
<dbReference type="Proteomes" id="UP001230915">
    <property type="component" value="Unassembled WGS sequence"/>
</dbReference>
<feature type="signal peptide" evidence="2">
    <location>
        <begin position="1"/>
        <end position="24"/>
    </location>
</feature>
<evidence type="ECO:0000256" key="2">
    <source>
        <dbReference type="SAM" id="SignalP"/>
    </source>
</evidence>
<keyword evidence="1 2" id="KW-0732">Signal</keyword>
<organism evidence="4 5">
    <name type="scientific">Mesonia profundi</name>
    <dbReference type="NCBI Taxonomy" id="3070998"/>
    <lineage>
        <taxon>Bacteria</taxon>
        <taxon>Pseudomonadati</taxon>
        <taxon>Bacteroidota</taxon>
        <taxon>Flavobacteriia</taxon>
        <taxon>Flavobacteriales</taxon>
        <taxon>Flavobacteriaceae</taxon>
        <taxon>Mesonia</taxon>
    </lineage>
</organism>
<comment type="caution">
    <text evidence="4">The sequence shown here is derived from an EMBL/GenBank/DDBJ whole genome shotgun (WGS) entry which is preliminary data.</text>
</comment>
<gene>
    <name evidence="4" type="ORF">RBU60_09070</name>
</gene>
<reference evidence="4 5" key="1">
    <citation type="submission" date="2023-08" db="EMBL/GenBank/DDBJ databases">
        <title>Mesonia sp. MT50, isolated from deep-sea sediment of the Mariana Trench.</title>
        <authorList>
            <person name="Fu H."/>
        </authorList>
    </citation>
    <scope>NUCLEOTIDE SEQUENCE [LARGE SCALE GENOMIC DNA]</scope>
    <source>
        <strain evidence="4 5">MT50</strain>
    </source>
</reference>
<dbReference type="Pfam" id="PF18962">
    <property type="entry name" value="Por_Secre_tail"/>
    <property type="match status" value="1"/>
</dbReference>
<proteinExistence type="predicted"/>